<evidence type="ECO:0000313" key="2">
    <source>
        <dbReference type="EMBL" id="WVX48581.1"/>
    </source>
</evidence>
<gene>
    <name evidence="2" type="primary">tupA</name>
    <name evidence="2" type="ORF">ROLI_016620</name>
</gene>
<dbReference type="EMBL" id="CP143423">
    <property type="protein sequence ID" value="WVX48581.1"/>
    <property type="molecule type" value="Genomic_DNA"/>
</dbReference>
<evidence type="ECO:0000259" key="1">
    <source>
        <dbReference type="Pfam" id="PF12849"/>
    </source>
</evidence>
<keyword evidence="3" id="KW-1185">Reference proteome</keyword>
<dbReference type="SUPFAM" id="SSF53850">
    <property type="entry name" value="Periplasmic binding protein-like II"/>
    <property type="match status" value="1"/>
</dbReference>
<protein>
    <submittedName>
        <fullName evidence="2">Tungstate-binding protein TupA</fullName>
    </submittedName>
</protein>
<dbReference type="PANTHER" id="PTHR37945">
    <property type="entry name" value="EXTRACELLULAR TUNGSTATE BINDING PROTEIN"/>
    <property type="match status" value="1"/>
</dbReference>
<name>A0ABZ2BTD7_9RHOB</name>
<dbReference type="InterPro" id="IPR052738">
    <property type="entry name" value="ABC-Tungstate_binding"/>
</dbReference>
<dbReference type="InterPro" id="IPR024370">
    <property type="entry name" value="PBP_domain"/>
</dbReference>
<sequence length="268" mass="28786">MIARIVALMIAFVLGTAAMAQEIKLAVTTSFENSGLADVLLPAIKQDIDLDVQLLVVGTGQALRLGQAGDVDAILVHSRAAEEAFVAKGYGTYRREIMYNDFVFIGPSNDPAAIAQSQSAAEALRRIGVIKPAFVSRGDDSGTHKKEIALWRAADLAPETFGPWYRAVGSGMGASLNTAAGLDAYILADRASWLNFGNKANLALLYAGDASLFNQYAFLAVNPEKHAHVRNDLAVQLENWLVSPRAADLINSYTINGETLFTFNAKPE</sequence>
<reference evidence="3" key="2">
    <citation type="submission" date="2024-01" db="EMBL/GenBank/DDBJ databases">
        <title>Roseobacter fucihabitans sp. nov., isolated from the brown alga Fucus spiralis.</title>
        <authorList>
            <person name="Hahnke S."/>
            <person name="Berger M."/>
            <person name="Schlingloff A."/>
            <person name="Athale I."/>
            <person name="Neumann-Schaal M."/>
            <person name="Adenaya A."/>
            <person name="Poehlein A."/>
            <person name="Daniel R."/>
            <person name="Pertersen J."/>
            <person name="Brinkhoff T."/>
        </authorList>
    </citation>
    <scope>NUCLEOTIDE SEQUENCE [LARGE SCALE GENOMIC DNA]</scope>
    <source>
        <strain evidence="3">B14</strain>
    </source>
</reference>
<reference evidence="2 3" key="1">
    <citation type="submission" date="2015-07" db="EMBL/GenBank/DDBJ databases">
        <authorList>
            <person name="Voget S."/>
            <person name="Dogs M."/>
            <person name="Brinkhoff T.H."/>
            <person name="Daniel R."/>
        </authorList>
    </citation>
    <scope>NUCLEOTIDE SEQUENCE [LARGE SCALE GENOMIC DNA]</scope>
    <source>
        <strain evidence="2 3">B14</strain>
    </source>
</reference>
<dbReference type="Pfam" id="PF12849">
    <property type="entry name" value="PBP_like_2"/>
    <property type="match status" value="1"/>
</dbReference>
<dbReference type="Proteomes" id="UP001318682">
    <property type="component" value="Chromosome"/>
</dbReference>
<organism evidence="2 3">
    <name type="scientific">Roseobacter fucihabitans</name>
    <dbReference type="NCBI Taxonomy" id="1537242"/>
    <lineage>
        <taxon>Bacteria</taxon>
        <taxon>Pseudomonadati</taxon>
        <taxon>Pseudomonadota</taxon>
        <taxon>Alphaproteobacteria</taxon>
        <taxon>Rhodobacterales</taxon>
        <taxon>Roseobacteraceae</taxon>
        <taxon>Roseobacter</taxon>
    </lineage>
</organism>
<proteinExistence type="predicted"/>
<feature type="domain" description="PBP" evidence="1">
    <location>
        <begin position="20"/>
        <end position="244"/>
    </location>
</feature>
<dbReference type="PANTHER" id="PTHR37945:SF1">
    <property type="entry name" value="EXTRACELLULAR TUNGSTATE BINDING PROTEIN"/>
    <property type="match status" value="1"/>
</dbReference>
<dbReference type="Gene3D" id="3.40.190.10">
    <property type="entry name" value="Periplasmic binding protein-like II"/>
    <property type="match status" value="2"/>
</dbReference>
<dbReference type="RefSeq" id="WP_187428883.1">
    <property type="nucleotide sequence ID" value="NZ_CP143423.1"/>
</dbReference>
<accession>A0ABZ2BTD7</accession>
<evidence type="ECO:0000313" key="3">
    <source>
        <dbReference type="Proteomes" id="UP001318682"/>
    </source>
</evidence>